<evidence type="ECO:0000256" key="7">
    <source>
        <dbReference type="ARBA" id="ARBA00023136"/>
    </source>
</evidence>
<evidence type="ECO:0000256" key="13">
    <source>
        <dbReference type="ARBA" id="ARBA00042775"/>
    </source>
</evidence>
<dbReference type="SUPFAM" id="SSF54534">
    <property type="entry name" value="FKBP-like"/>
    <property type="match status" value="1"/>
</dbReference>
<accession>W7DUW8</accession>
<comment type="caution">
    <text evidence="16">The sequence shown here is derived from an EMBL/GenBank/DDBJ whole genome shotgun (WGS) entry which is preliminary data.</text>
</comment>
<evidence type="ECO:0000256" key="9">
    <source>
        <dbReference type="ARBA" id="ARBA00030642"/>
    </source>
</evidence>
<feature type="transmembrane region" description="Helical" evidence="14">
    <location>
        <begin position="12"/>
        <end position="31"/>
    </location>
</feature>
<reference evidence="16 17" key="1">
    <citation type="journal article" date="2014" name="Genome Announc.">
        <title>Draft Genome Sequence of Commensalibacter papalotli MX01, a Symbiont Identified from the Guts of Overwintering Monarch Butterflies.</title>
        <authorList>
            <person name="Servin-Garciduenas L.E."/>
            <person name="Sanchez-Quinto A."/>
            <person name="Martinez-Romero E."/>
        </authorList>
    </citation>
    <scope>NUCLEOTIDE SEQUENCE [LARGE SCALE GENOMIC DNA]</scope>
    <source>
        <strain evidence="17">MX-MONARCH01</strain>
    </source>
</reference>
<evidence type="ECO:0000313" key="17">
    <source>
        <dbReference type="Proteomes" id="UP000019250"/>
    </source>
</evidence>
<evidence type="ECO:0000259" key="15">
    <source>
        <dbReference type="Pfam" id="PF13145"/>
    </source>
</evidence>
<dbReference type="Gene3D" id="1.10.4030.10">
    <property type="entry name" value="Porin chaperone SurA, peptide-binding domain"/>
    <property type="match status" value="1"/>
</dbReference>
<keyword evidence="8" id="KW-0143">Chaperone</keyword>
<dbReference type="InterPro" id="IPR000297">
    <property type="entry name" value="PPIase_PpiC"/>
</dbReference>
<dbReference type="AlphaFoldDB" id="W7DUW8"/>
<keyword evidence="5 14" id="KW-0812">Transmembrane</keyword>
<dbReference type="Gene3D" id="3.10.50.40">
    <property type="match status" value="1"/>
</dbReference>
<evidence type="ECO:0000256" key="10">
    <source>
        <dbReference type="ARBA" id="ARBA00031484"/>
    </source>
</evidence>
<keyword evidence="4" id="KW-0997">Cell inner membrane</keyword>
<dbReference type="Pfam" id="PF13145">
    <property type="entry name" value="Rotamase_2"/>
    <property type="match status" value="1"/>
</dbReference>
<dbReference type="InterPro" id="IPR046357">
    <property type="entry name" value="PPIase_dom_sf"/>
</dbReference>
<comment type="subcellular location">
    <subcellularLocation>
        <location evidence="1">Cell inner membrane</location>
        <topology evidence="1">Single-pass type II membrane protein</topology>
        <orientation evidence="1">Periplasmic side</orientation>
    </subcellularLocation>
</comment>
<keyword evidence="6 14" id="KW-1133">Transmembrane helix</keyword>
<evidence type="ECO:0000256" key="6">
    <source>
        <dbReference type="ARBA" id="ARBA00022989"/>
    </source>
</evidence>
<keyword evidence="17" id="KW-1185">Reference proteome</keyword>
<dbReference type="PANTHER" id="PTHR47529:SF1">
    <property type="entry name" value="PERIPLASMIC CHAPERONE PPID"/>
    <property type="match status" value="1"/>
</dbReference>
<evidence type="ECO:0000256" key="8">
    <source>
        <dbReference type="ARBA" id="ARBA00023186"/>
    </source>
</evidence>
<evidence type="ECO:0000256" key="2">
    <source>
        <dbReference type="ARBA" id="ARBA00018370"/>
    </source>
</evidence>
<protein>
    <recommendedName>
        <fullName evidence="2">Parvulin-like PPIase</fullName>
    </recommendedName>
    <alternativeName>
        <fullName evidence="9">Peptidyl-prolyl cis-trans isomerase plp</fullName>
    </alternativeName>
    <alternativeName>
        <fullName evidence="12">Periplasmic chaperone PpiD</fullName>
    </alternativeName>
    <alternativeName>
        <fullName evidence="13">Periplasmic folding chaperone</fullName>
    </alternativeName>
    <alternativeName>
        <fullName evidence="10">Rotamase plp</fullName>
    </alternativeName>
</protein>
<comment type="similarity">
    <text evidence="11">Belongs to the PpiD chaperone family.</text>
</comment>
<sequence>MLSRLRHLLIDSWLGRILVGLIFLVFISWGAETIIESWSQRDGNVVAWVGSQRVTMQELDSAAKMQLQQYATQQGFSDPSQVPNVMRGSLVNQALQQLIIQKNLIAASEHAGLSVSDETLRNLIFSLPVFQTNGKFSRELFNVYVKQTNMTEAAFLDILRNQIAISGLTEPVTAGATTSDIMVKSIFAFRNETRKLTYIQLPFSQFKAEATPSDAVLKRYYDNHLWEFTVPEFRRIRMIFFTPETVEKSIEVSDADAQQYFNSRKQEFNKPESKNLEIITVKDKKTAEDLAGSWTKEPWENIQKETQKANGFATTLNEFTHQTSPSAELADAVQKAPLNIISAPIKTPMGWSVFKVTAILQPHEVAFNTVKDKLKAQITQARAKQKFVDNIKSTQDMLAGSTGRLDDEGVKYLGGKGIVALRGTLNEQGLNLDGQPAPIPSDDKVKQAILGNVFSKAKDAPASLIQGDNNIYYAFFVEDIDPAHQQTFEQAKDRVIKAWQQANIKRQANITGTAIYKQTQDSQKSVKELVNQQFQAKESESFSRVNPSKTLPAELQAQAFLMQIGQTTMLESPDSFYIATLDNIKKPKPQDDQASYNALRDTLKQAESNDIYNSYVIFINKEGKVDVNQKAVNNIIGQGSN</sequence>
<dbReference type="eggNOG" id="COG0760">
    <property type="taxonomic scope" value="Bacteria"/>
</dbReference>
<dbReference type="STRING" id="1208583.COMX_03515"/>
<dbReference type="Pfam" id="PF13624">
    <property type="entry name" value="SurA_N_3"/>
    <property type="match status" value="1"/>
</dbReference>
<organism evidence="16 17">
    <name type="scientific">Commensalibacter papalotli</name>
    <name type="common">ex Servin-Garciduenas et al. 2014</name>
    <dbReference type="NCBI Taxonomy" id="1208583"/>
    <lineage>
        <taxon>Bacteria</taxon>
        <taxon>Pseudomonadati</taxon>
        <taxon>Pseudomonadota</taxon>
        <taxon>Alphaproteobacteria</taxon>
        <taxon>Acetobacterales</taxon>
        <taxon>Acetobacteraceae</taxon>
    </lineage>
</organism>
<evidence type="ECO:0000256" key="4">
    <source>
        <dbReference type="ARBA" id="ARBA00022519"/>
    </source>
</evidence>
<proteinExistence type="inferred from homology"/>
<dbReference type="SUPFAM" id="SSF109998">
    <property type="entry name" value="Triger factor/SurA peptide-binding domain-like"/>
    <property type="match status" value="1"/>
</dbReference>
<dbReference type="OrthoDB" id="9768393at2"/>
<dbReference type="Proteomes" id="UP000019250">
    <property type="component" value="Unassembled WGS sequence"/>
</dbReference>
<evidence type="ECO:0000256" key="12">
    <source>
        <dbReference type="ARBA" id="ARBA00040743"/>
    </source>
</evidence>
<keyword evidence="7 14" id="KW-0472">Membrane</keyword>
<dbReference type="RefSeq" id="WP_034337082.1">
    <property type="nucleotide sequence ID" value="NZ_ATSX01000001.1"/>
</dbReference>
<evidence type="ECO:0000256" key="3">
    <source>
        <dbReference type="ARBA" id="ARBA00022475"/>
    </source>
</evidence>
<dbReference type="GO" id="GO:0005886">
    <property type="term" value="C:plasma membrane"/>
    <property type="evidence" value="ECO:0007669"/>
    <property type="project" value="UniProtKB-SubCell"/>
</dbReference>
<keyword evidence="16" id="KW-0413">Isomerase</keyword>
<dbReference type="InterPro" id="IPR052029">
    <property type="entry name" value="PpiD_chaperone"/>
</dbReference>
<evidence type="ECO:0000256" key="11">
    <source>
        <dbReference type="ARBA" id="ARBA00038408"/>
    </source>
</evidence>
<keyword evidence="3" id="KW-1003">Cell membrane</keyword>
<feature type="domain" description="PpiC" evidence="15">
    <location>
        <begin position="252"/>
        <end position="372"/>
    </location>
</feature>
<dbReference type="InterPro" id="IPR027304">
    <property type="entry name" value="Trigger_fact/SurA_dom_sf"/>
</dbReference>
<evidence type="ECO:0000313" key="16">
    <source>
        <dbReference type="EMBL" id="EUK18785.1"/>
    </source>
</evidence>
<evidence type="ECO:0000256" key="5">
    <source>
        <dbReference type="ARBA" id="ARBA00022692"/>
    </source>
</evidence>
<evidence type="ECO:0000256" key="14">
    <source>
        <dbReference type="SAM" id="Phobius"/>
    </source>
</evidence>
<dbReference type="GO" id="GO:0003755">
    <property type="term" value="F:peptidyl-prolyl cis-trans isomerase activity"/>
    <property type="evidence" value="ECO:0007669"/>
    <property type="project" value="InterPro"/>
</dbReference>
<dbReference type="EMBL" id="ATSX01000001">
    <property type="protein sequence ID" value="EUK18785.1"/>
    <property type="molecule type" value="Genomic_DNA"/>
</dbReference>
<name>W7DUW8_9PROT</name>
<dbReference type="PANTHER" id="PTHR47529">
    <property type="entry name" value="PEPTIDYL-PROLYL CIS-TRANS ISOMERASE D"/>
    <property type="match status" value="1"/>
</dbReference>
<evidence type="ECO:0000256" key="1">
    <source>
        <dbReference type="ARBA" id="ARBA00004382"/>
    </source>
</evidence>
<gene>
    <name evidence="16" type="ORF">COMX_03515</name>
</gene>